<dbReference type="PANTHER" id="PTHR42966">
    <property type="entry name" value="N-ACETYLNEURAMINATE SYNTHASE"/>
    <property type="match status" value="1"/>
</dbReference>
<dbReference type="RefSeq" id="WP_094245108.1">
    <property type="nucleotide sequence ID" value="NZ_CP017703.1"/>
</dbReference>
<dbReference type="KEGG" id="apak:AP3564_07750"/>
<dbReference type="AlphaFoldDB" id="A0A223E4H7"/>
<dbReference type="SUPFAM" id="SSF51269">
    <property type="entry name" value="AFP III-like domain"/>
    <property type="match status" value="1"/>
</dbReference>
<dbReference type="InterPro" id="IPR013974">
    <property type="entry name" value="SAF"/>
</dbReference>
<accession>A0A223E4H7</accession>
<protein>
    <submittedName>
        <fullName evidence="2">N-acetylneuraminate synthase</fullName>
    </submittedName>
</protein>
<reference evidence="2 3" key="1">
    <citation type="submission" date="2016-10" db="EMBL/GenBank/DDBJ databases">
        <title>The whole genome sequencing and assembly of Aeribacillus pallidus KCTC3564 strain.</title>
        <authorList>
            <person name="Lee Y.-J."/>
            <person name="Park M.-K."/>
            <person name="Yi H."/>
            <person name="Bahn Y.-S."/>
            <person name="Kim J.F."/>
            <person name="Lee D.-W."/>
        </authorList>
    </citation>
    <scope>NUCLEOTIDE SEQUENCE [LARGE SCALE GENOMIC DNA]</scope>
    <source>
        <strain evidence="2 3">KCTC3564</strain>
    </source>
</reference>
<dbReference type="EMBL" id="CP017703">
    <property type="protein sequence ID" value="ASS90136.1"/>
    <property type="molecule type" value="Genomic_DNA"/>
</dbReference>
<dbReference type="NCBIfam" id="TIGR03569">
    <property type="entry name" value="NeuB_NnaB"/>
    <property type="match status" value="1"/>
</dbReference>
<dbReference type="Pfam" id="PF08666">
    <property type="entry name" value="SAF"/>
    <property type="match status" value="1"/>
</dbReference>
<organism evidence="2 3">
    <name type="scientific">Aeribacillus pallidus</name>
    <dbReference type="NCBI Taxonomy" id="33936"/>
    <lineage>
        <taxon>Bacteria</taxon>
        <taxon>Bacillati</taxon>
        <taxon>Bacillota</taxon>
        <taxon>Bacilli</taxon>
        <taxon>Bacillales</taxon>
        <taxon>Bacillaceae</taxon>
        <taxon>Aeribacillus</taxon>
    </lineage>
</organism>
<dbReference type="GO" id="GO:0016051">
    <property type="term" value="P:carbohydrate biosynthetic process"/>
    <property type="evidence" value="ECO:0007669"/>
    <property type="project" value="InterPro"/>
</dbReference>
<feature type="domain" description="AFP-like" evidence="1">
    <location>
        <begin position="305"/>
        <end position="356"/>
    </location>
</feature>
<evidence type="ECO:0000259" key="1">
    <source>
        <dbReference type="PROSITE" id="PS50844"/>
    </source>
</evidence>
<dbReference type="Pfam" id="PF03102">
    <property type="entry name" value="NeuB"/>
    <property type="match status" value="1"/>
</dbReference>
<dbReference type="PROSITE" id="PS50844">
    <property type="entry name" value="AFP_LIKE"/>
    <property type="match status" value="1"/>
</dbReference>
<dbReference type="PANTHER" id="PTHR42966:SF1">
    <property type="entry name" value="SIALIC ACID SYNTHASE"/>
    <property type="match status" value="1"/>
</dbReference>
<dbReference type="Gene3D" id="3.20.20.70">
    <property type="entry name" value="Aldolase class I"/>
    <property type="match status" value="1"/>
</dbReference>
<dbReference type="CDD" id="cd11615">
    <property type="entry name" value="SAF_NeuB_like"/>
    <property type="match status" value="1"/>
</dbReference>
<name>A0A223E4H7_9BACI</name>
<dbReference type="InterPro" id="IPR036732">
    <property type="entry name" value="AFP_Neu5c_C_sf"/>
</dbReference>
<evidence type="ECO:0000313" key="2">
    <source>
        <dbReference type="EMBL" id="ASS90136.1"/>
    </source>
</evidence>
<proteinExistence type="predicted"/>
<evidence type="ECO:0000313" key="3">
    <source>
        <dbReference type="Proteomes" id="UP000214606"/>
    </source>
</evidence>
<dbReference type="InterPro" id="IPR020007">
    <property type="entry name" value="NeuB/NeuA"/>
</dbReference>
<dbReference type="InterPro" id="IPR013785">
    <property type="entry name" value="Aldolase_TIM"/>
</dbReference>
<dbReference type="Proteomes" id="UP000214606">
    <property type="component" value="Chromosome"/>
</dbReference>
<dbReference type="GO" id="GO:0047444">
    <property type="term" value="F:N-acylneuraminate-9-phosphate synthase activity"/>
    <property type="evidence" value="ECO:0007669"/>
    <property type="project" value="TreeGrafter"/>
</dbReference>
<dbReference type="Gene3D" id="3.90.1210.10">
    <property type="entry name" value="Antifreeze-like/N-acetylneuraminic acid synthase C-terminal domain"/>
    <property type="match status" value="1"/>
</dbReference>
<dbReference type="InterPro" id="IPR006190">
    <property type="entry name" value="SAF_AFP_Neu5Ac"/>
</dbReference>
<dbReference type="SUPFAM" id="SSF51569">
    <property type="entry name" value="Aldolase"/>
    <property type="match status" value="1"/>
</dbReference>
<gene>
    <name evidence="2" type="ORF">AP3564_07750</name>
</gene>
<dbReference type="InterPro" id="IPR013132">
    <property type="entry name" value="PseI/NeuA/B-like_N"/>
</dbReference>
<dbReference type="InterPro" id="IPR051690">
    <property type="entry name" value="PseI-like"/>
</dbReference>
<sequence length="356" mass="40092">MKQTFIIAEAGVNHNGSLDLAFQLVDAAVEAGADAIKFQTFKTEHLVTKSAQQAEYQKKNIGKSSSQYEMLKKLELSYDGFKKLKQYCDEKNIVFLSTPFDLESVDFLIQELGLNVIKIPSGEITNAPYLHKIALHGVDVILSTGMATKEEIHHALAFLAYGFANQTDVSFSKVKRFYQTDEAKRLLREKVSILHCTTEYPTPYEDVQLNAMDDMKEEFHLSIGLSDHTEGIVVPVAAVAKGAKIIEKHFTLDKALPGPDHKASLEPNELKEMIQSIRIIEKALGEKKKRPTKTELKNKEVARKSLVAAKAIKKGEVFTFDNLTVKRPGTGVEPYYYWDYIGQKAQKDYEEDEVIK</sequence>
<dbReference type="InterPro" id="IPR057736">
    <property type="entry name" value="SAF_PseI/NeuA/NeuB"/>
</dbReference>